<keyword evidence="3" id="KW-1185">Reference proteome</keyword>
<accession>A0A1N7KFA0</accession>
<reference evidence="3" key="1">
    <citation type="submission" date="2017-01" db="EMBL/GenBank/DDBJ databases">
        <authorList>
            <person name="Varghese N."/>
            <person name="Submissions S."/>
        </authorList>
    </citation>
    <scope>NUCLEOTIDE SEQUENCE [LARGE SCALE GENOMIC DNA]</scope>
    <source>
        <strain evidence="3">DSM 29430</strain>
    </source>
</reference>
<dbReference type="EMBL" id="FTOQ01000001">
    <property type="protein sequence ID" value="SIS60278.1"/>
    <property type="molecule type" value="Genomic_DNA"/>
</dbReference>
<feature type="region of interest" description="Disordered" evidence="1">
    <location>
        <begin position="79"/>
        <end position="112"/>
    </location>
</feature>
<dbReference type="Proteomes" id="UP000186684">
    <property type="component" value="Unassembled WGS sequence"/>
</dbReference>
<gene>
    <name evidence="2" type="ORF">SAMN05421759_101705</name>
</gene>
<proteinExistence type="predicted"/>
<organism evidence="2 3">
    <name type="scientific">Roseivivax lentus</name>
    <dbReference type="NCBI Taxonomy" id="633194"/>
    <lineage>
        <taxon>Bacteria</taxon>
        <taxon>Pseudomonadati</taxon>
        <taxon>Pseudomonadota</taxon>
        <taxon>Alphaproteobacteria</taxon>
        <taxon>Rhodobacterales</taxon>
        <taxon>Roseobacteraceae</taxon>
        <taxon>Roseivivax</taxon>
    </lineage>
</organism>
<dbReference type="AlphaFoldDB" id="A0A1N7KFA0"/>
<name>A0A1N7KFA0_9RHOB</name>
<evidence type="ECO:0000256" key="1">
    <source>
        <dbReference type="SAM" id="MobiDB-lite"/>
    </source>
</evidence>
<feature type="region of interest" description="Disordered" evidence="1">
    <location>
        <begin position="146"/>
        <end position="166"/>
    </location>
</feature>
<dbReference type="RefSeq" id="WP_076444997.1">
    <property type="nucleotide sequence ID" value="NZ_FTOQ01000001.1"/>
</dbReference>
<protein>
    <submittedName>
        <fullName evidence="2">Uncharacterized protein</fullName>
    </submittedName>
</protein>
<sequence length="166" mass="17796">MTTPSNREKARLAVERLEKEIAARDAAGETLPVKAGALHLGQICQVVGVGRATIQQNPEFKRVLKAYANQIGIAFSKQSKAGVPSAPSADGLHTAGSDLVPASRLREEQRRADSAERRVAELLARNADLMAQVERLRATDDLIATGRRYAPAPNSPSLFNLGESEG</sequence>
<evidence type="ECO:0000313" key="3">
    <source>
        <dbReference type="Proteomes" id="UP000186684"/>
    </source>
</evidence>
<dbReference type="STRING" id="633194.SAMN05421759_101705"/>
<evidence type="ECO:0000313" key="2">
    <source>
        <dbReference type="EMBL" id="SIS60278.1"/>
    </source>
</evidence>